<evidence type="ECO:0000256" key="1">
    <source>
        <dbReference type="ARBA" id="ARBA00004651"/>
    </source>
</evidence>
<evidence type="ECO:0000256" key="5">
    <source>
        <dbReference type="ARBA" id="ARBA00022989"/>
    </source>
</evidence>
<feature type="transmembrane region" description="Helical" evidence="7">
    <location>
        <begin position="330"/>
        <end position="351"/>
    </location>
</feature>
<evidence type="ECO:0000313" key="9">
    <source>
        <dbReference type="EMBL" id="SQB33850.1"/>
    </source>
</evidence>
<feature type="transmembrane region" description="Helical" evidence="7">
    <location>
        <begin position="227"/>
        <end position="248"/>
    </location>
</feature>
<evidence type="ECO:0000256" key="3">
    <source>
        <dbReference type="ARBA" id="ARBA00022475"/>
    </source>
</evidence>
<evidence type="ECO:0000256" key="6">
    <source>
        <dbReference type="ARBA" id="ARBA00023136"/>
    </source>
</evidence>
<feature type="transmembrane region" description="Helical" evidence="7">
    <location>
        <begin position="186"/>
        <end position="207"/>
    </location>
</feature>
<proteinExistence type="inferred from homology"/>
<dbReference type="PANTHER" id="PTHR30252">
    <property type="entry name" value="INNER MEMBRANE PEPTIDE TRANSPORTER"/>
    <property type="match status" value="1"/>
</dbReference>
<feature type="transmembrane region" description="Helical" evidence="7">
    <location>
        <begin position="53"/>
        <end position="74"/>
    </location>
</feature>
<sequence>MVTFILSIIALIVGYFIYGTVVEKVFGIDENRETPAVRLEDGVDYVPMPEWKIFLVQFLNIAGLGPIFGAILGAMFGPAAFLWIVFGSIFAGGVHDYFSGMLSARHDGASVPEIVGKYLGQGFRNFMRAFSVILLILVGVVFVMGPADLLAGLTPEKFGRNFWLYIIFFYYILATLLPVDKIIGKIYPIFGICLLLMAVGVGTMLIVKGYPIPEAVPSNLYNMHSKASTMPLFPVLFVTIACGAISGFHSTQSPLMARCITNERQGRRVFYGSMIAEGIVALIWAAAAMSFFAGPGGTNGVGKFNEIMASNGNNAAWVVNEVCNSLLGKVGGVLAILGVVACPITSGDTAFRSARLTIADSLKYKQEDIKNRLSISIPLFIIGFALTRIDFNIIWRYFSWSNQALATVLLWASSVYLVTIKKPHWIASIPGTFMTAVSVTYIMVAPEGFKLSTSIGYPVGIISAIVVFAIFLLKAKKEKREIHDSKTA</sequence>
<feature type="transmembrane region" description="Helical" evidence="7">
    <location>
        <begin position="397"/>
        <end position="418"/>
    </location>
</feature>
<reference evidence="9 10" key="1">
    <citation type="submission" date="2018-06" db="EMBL/GenBank/DDBJ databases">
        <authorList>
            <consortium name="Pathogen Informatics"/>
            <person name="Doyle S."/>
        </authorList>
    </citation>
    <scope>NUCLEOTIDE SEQUENCE [LARGE SCALE GENOMIC DNA]</scope>
    <source>
        <strain evidence="9 10">NCTC13028</strain>
    </source>
</reference>
<feature type="domain" description="CstA N-terminal" evidence="8">
    <location>
        <begin position="158"/>
        <end position="291"/>
    </location>
</feature>
<feature type="transmembrane region" description="Helical" evidence="7">
    <location>
        <begin position="6"/>
        <end position="26"/>
    </location>
</feature>
<dbReference type="GO" id="GO:0009267">
    <property type="term" value="P:cellular response to starvation"/>
    <property type="evidence" value="ECO:0007669"/>
    <property type="project" value="InterPro"/>
</dbReference>
<feature type="transmembrane region" description="Helical" evidence="7">
    <location>
        <begin position="425"/>
        <end position="443"/>
    </location>
</feature>
<dbReference type="EMBL" id="UAWC01000002">
    <property type="protein sequence ID" value="SQB33850.1"/>
    <property type="molecule type" value="Genomic_DNA"/>
</dbReference>
<feature type="transmembrane region" description="Helical" evidence="7">
    <location>
        <begin position="372"/>
        <end position="391"/>
    </location>
</feature>
<dbReference type="Proteomes" id="UP000250223">
    <property type="component" value="Unassembled WGS sequence"/>
</dbReference>
<dbReference type="AlphaFoldDB" id="A0A2X2Y5U6"/>
<feature type="transmembrane region" description="Helical" evidence="7">
    <location>
        <begin position="162"/>
        <end position="179"/>
    </location>
</feature>
<feature type="transmembrane region" description="Helical" evidence="7">
    <location>
        <begin position="126"/>
        <end position="147"/>
    </location>
</feature>
<dbReference type="GO" id="GO:0005886">
    <property type="term" value="C:plasma membrane"/>
    <property type="evidence" value="ECO:0007669"/>
    <property type="project" value="UniProtKB-SubCell"/>
</dbReference>
<evidence type="ECO:0000256" key="2">
    <source>
        <dbReference type="ARBA" id="ARBA00007755"/>
    </source>
</evidence>
<keyword evidence="6 7" id="KW-0472">Membrane</keyword>
<comment type="similarity">
    <text evidence="2">Belongs to the peptide transporter carbon starvation (CstA) (TC 2.A.114) family.</text>
</comment>
<dbReference type="Pfam" id="PF02554">
    <property type="entry name" value="CstA"/>
    <property type="match status" value="2"/>
</dbReference>
<gene>
    <name evidence="9" type="primary">cstA</name>
    <name evidence="9" type="ORF">NCTC13028_00725</name>
</gene>
<evidence type="ECO:0000256" key="7">
    <source>
        <dbReference type="SAM" id="Phobius"/>
    </source>
</evidence>
<dbReference type="InterPro" id="IPR003706">
    <property type="entry name" value="CstA_N"/>
</dbReference>
<protein>
    <submittedName>
        <fullName evidence="9">Carbon starvation protein A</fullName>
    </submittedName>
</protein>
<feature type="transmembrane region" description="Helical" evidence="7">
    <location>
        <begin position="80"/>
        <end position="98"/>
    </location>
</feature>
<evidence type="ECO:0000259" key="8">
    <source>
        <dbReference type="Pfam" id="PF02554"/>
    </source>
</evidence>
<keyword evidence="3" id="KW-1003">Cell membrane</keyword>
<comment type="subcellular location">
    <subcellularLocation>
        <location evidence="1">Cell membrane</location>
        <topology evidence="1">Multi-pass membrane protein</topology>
    </subcellularLocation>
</comment>
<dbReference type="InterPro" id="IPR051605">
    <property type="entry name" value="CstA"/>
</dbReference>
<feature type="transmembrane region" description="Helical" evidence="7">
    <location>
        <begin position="455"/>
        <end position="473"/>
    </location>
</feature>
<feature type="transmembrane region" description="Helical" evidence="7">
    <location>
        <begin position="269"/>
        <end position="293"/>
    </location>
</feature>
<accession>A0A2X2Y5U6</accession>
<name>A0A2X2Y5U6_CLOCO</name>
<dbReference type="RefSeq" id="WP_111921258.1">
    <property type="nucleotide sequence ID" value="NZ_JAHLNT010000001.1"/>
</dbReference>
<feature type="domain" description="CstA N-terminal" evidence="8">
    <location>
        <begin position="2"/>
        <end position="143"/>
    </location>
</feature>
<evidence type="ECO:0000256" key="4">
    <source>
        <dbReference type="ARBA" id="ARBA00022692"/>
    </source>
</evidence>
<dbReference type="PANTHER" id="PTHR30252:SF4">
    <property type="entry name" value="CARBON STARVATION"/>
    <property type="match status" value="1"/>
</dbReference>
<evidence type="ECO:0000313" key="10">
    <source>
        <dbReference type="Proteomes" id="UP000250223"/>
    </source>
</evidence>
<keyword evidence="4 7" id="KW-0812">Transmembrane</keyword>
<keyword evidence="5 7" id="KW-1133">Transmembrane helix</keyword>
<organism evidence="9 10">
    <name type="scientific">Clostridium cochlearium</name>
    <dbReference type="NCBI Taxonomy" id="1494"/>
    <lineage>
        <taxon>Bacteria</taxon>
        <taxon>Bacillati</taxon>
        <taxon>Bacillota</taxon>
        <taxon>Clostridia</taxon>
        <taxon>Eubacteriales</taxon>
        <taxon>Clostridiaceae</taxon>
        <taxon>Clostridium</taxon>
    </lineage>
</organism>